<dbReference type="EMBL" id="CP029462">
    <property type="protein sequence ID" value="AXL21816.1"/>
    <property type="molecule type" value="Genomic_DNA"/>
</dbReference>
<evidence type="ECO:0000256" key="9">
    <source>
        <dbReference type="HAMAP-Rule" id="MF_00061"/>
    </source>
</evidence>
<feature type="active site" evidence="9">
    <location>
        <position position="133"/>
    </location>
</feature>
<accession>A0A346B123</accession>
<evidence type="ECO:0000256" key="4">
    <source>
        <dbReference type="ARBA" id="ARBA00022679"/>
    </source>
</evidence>
<evidence type="ECO:0000259" key="11">
    <source>
        <dbReference type="Pfam" id="PF08544"/>
    </source>
</evidence>
<keyword evidence="5 9" id="KW-0547">Nucleotide-binding</keyword>
<dbReference type="Pfam" id="PF08544">
    <property type="entry name" value="GHMP_kinases_C"/>
    <property type="match status" value="1"/>
</dbReference>
<protein>
    <recommendedName>
        <fullName evidence="3 9">4-diphosphocytidyl-2-C-methyl-D-erythritol kinase</fullName>
        <shortName evidence="9">CMK</shortName>
        <ecNumber evidence="2 9">2.7.1.148</ecNumber>
    </recommendedName>
    <alternativeName>
        <fullName evidence="8 9">4-(cytidine-5'-diphospho)-2-C-methyl-D-erythritol kinase</fullName>
    </alternativeName>
</protein>
<dbReference type="PIRSF" id="PIRSF010376">
    <property type="entry name" value="IspE"/>
    <property type="match status" value="1"/>
</dbReference>
<dbReference type="Gene3D" id="3.30.230.10">
    <property type="match status" value="1"/>
</dbReference>
<evidence type="ECO:0000256" key="8">
    <source>
        <dbReference type="ARBA" id="ARBA00032554"/>
    </source>
</evidence>
<comment type="catalytic activity">
    <reaction evidence="9">
        <text>4-CDP-2-C-methyl-D-erythritol + ATP = 4-CDP-2-C-methyl-D-erythritol 2-phosphate + ADP + H(+)</text>
        <dbReference type="Rhea" id="RHEA:18437"/>
        <dbReference type="ChEBI" id="CHEBI:15378"/>
        <dbReference type="ChEBI" id="CHEBI:30616"/>
        <dbReference type="ChEBI" id="CHEBI:57823"/>
        <dbReference type="ChEBI" id="CHEBI:57919"/>
        <dbReference type="ChEBI" id="CHEBI:456216"/>
        <dbReference type="EC" id="2.7.1.148"/>
    </reaction>
</comment>
<dbReference type="SUPFAM" id="SSF54211">
    <property type="entry name" value="Ribosomal protein S5 domain 2-like"/>
    <property type="match status" value="1"/>
</dbReference>
<dbReference type="SUPFAM" id="SSF55060">
    <property type="entry name" value="GHMP Kinase, C-terminal domain"/>
    <property type="match status" value="1"/>
</dbReference>
<dbReference type="GO" id="GO:0005524">
    <property type="term" value="F:ATP binding"/>
    <property type="evidence" value="ECO:0007669"/>
    <property type="project" value="UniProtKB-UniRule"/>
</dbReference>
<evidence type="ECO:0000256" key="3">
    <source>
        <dbReference type="ARBA" id="ARBA00017473"/>
    </source>
</evidence>
<dbReference type="AlphaFoldDB" id="A0A346B123"/>
<evidence type="ECO:0000313" key="12">
    <source>
        <dbReference type="EMBL" id="AXL21816.1"/>
    </source>
</evidence>
<dbReference type="Proteomes" id="UP000254337">
    <property type="component" value="Chromosome"/>
</dbReference>
<dbReference type="InterPro" id="IPR004424">
    <property type="entry name" value="IspE"/>
</dbReference>
<dbReference type="RefSeq" id="WP_107196180.1">
    <property type="nucleotide sequence ID" value="NZ_CP029462.1"/>
</dbReference>
<feature type="domain" description="GHMP kinase N-terminal" evidence="10">
    <location>
        <begin position="63"/>
        <end position="141"/>
    </location>
</feature>
<dbReference type="Pfam" id="PF00288">
    <property type="entry name" value="GHMP_kinases_N"/>
    <property type="match status" value="1"/>
</dbReference>
<dbReference type="PANTHER" id="PTHR43527">
    <property type="entry name" value="4-DIPHOSPHOCYTIDYL-2-C-METHYL-D-ERYTHRITOL KINASE, CHLOROPLASTIC"/>
    <property type="match status" value="1"/>
</dbReference>
<keyword evidence="9" id="KW-0414">Isoprene biosynthesis</keyword>
<dbReference type="GO" id="GO:0019288">
    <property type="term" value="P:isopentenyl diphosphate biosynthetic process, methylerythritol 4-phosphate pathway"/>
    <property type="evidence" value="ECO:0007669"/>
    <property type="project" value="UniProtKB-UniRule"/>
</dbReference>
<dbReference type="HAMAP" id="MF_00061">
    <property type="entry name" value="IspE"/>
    <property type="match status" value="1"/>
</dbReference>
<dbReference type="GO" id="GO:0016114">
    <property type="term" value="P:terpenoid biosynthetic process"/>
    <property type="evidence" value="ECO:0007669"/>
    <property type="project" value="UniProtKB-UniRule"/>
</dbReference>
<keyword evidence="13" id="KW-1185">Reference proteome</keyword>
<evidence type="ECO:0000259" key="10">
    <source>
        <dbReference type="Pfam" id="PF00288"/>
    </source>
</evidence>
<dbReference type="InterPro" id="IPR020568">
    <property type="entry name" value="Ribosomal_Su5_D2-typ_SF"/>
</dbReference>
<evidence type="ECO:0000256" key="2">
    <source>
        <dbReference type="ARBA" id="ARBA00012052"/>
    </source>
</evidence>
<keyword evidence="4 9" id="KW-0808">Transferase</keyword>
<dbReference type="NCBIfam" id="TIGR00154">
    <property type="entry name" value="ispE"/>
    <property type="match status" value="1"/>
</dbReference>
<dbReference type="Gene3D" id="3.30.70.890">
    <property type="entry name" value="GHMP kinase, C-terminal domain"/>
    <property type="match status" value="1"/>
</dbReference>
<evidence type="ECO:0000256" key="5">
    <source>
        <dbReference type="ARBA" id="ARBA00022741"/>
    </source>
</evidence>
<keyword evidence="6 9" id="KW-0418">Kinase</keyword>
<keyword evidence="7 9" id="KW-0067">ATP-binding</keyword>
<proteinExistence type="inferred from homology"/>
<feature type="binding site" evidence="9">
    <location>
        <begin position="91"/>
        <end position="101"/>
    </location>
    <ligand>
        <name>ATP</name>
        <dbReference type="ChEBI" id="CHEBI:30616"/>
    </ligand>
</feature>
<dbReference type="InterPro" id="IPR036554">
    <property type="entry name" value="GHMP_kinase_C_sf"/>
</dbReference>
<comment type="pathway">
    <text evidence="9">Isoprenoid biosynthesis; isopentenyl diphosphate biosynthesis via DXP pathway; isopentenyl diphosphate from 1-deoxy-D-xylulose 5-phosphate: step 3/6.</text>
</comment>
<gene>
    <name evidence="9 12" type="primary">ispE</name>
    <name evidence="12" type="ORF">DKB62_09700</name>
</gene>
<reference evidence="12 13" key="1">
    <citation type="submission" date="2018-05" db="EMBL/GenBank/DDBJ databases">
        <title>Complete genome sequence of Megasphaera sp. AJH120T, isolated from the ceca of a chicken.</title>
        <authorList>
            <person name="Maki J."/>
            <person name="Looft T."/>
        </authorList>
    </citation>
    <scope>NUCLEOTIDE SEQUENCE [LARGE SCALE GENOMIC DNA]</scope>
    <source>
        <strain evidence="12 13">AJH120</strain>
    </source>
</reference>
<evidence type="ECO:0000256" key="7">
    <source>
        <dbReference type="ARBA" id="ARBA00022840"/>
    </source>
</evidence>
<evidence type="ECO:0000256" key="6">
    <source>
        <dbReference type="ARBA" id="ARBA00022777"/>
    </source>
</evidence>
<comment type="similarity">
    <text evidence="1 9">Belongs to the GHMP kinase family. IspE subfamily.</text>
</comment>
<organism evidence="12 13">
    <name type="scientific">Megasphaera stantonii</name>
    <dbReference type="NCBI Taxonomy" id="2144175"/>
    <lineage>
        <taxon>Bacteria</taxon>
        <taxon>Bacillati</taxon>
        <taxon>Bacillota</taxon>
        <taxon>Negativicutes</taxon>
        <taxon>Veillonellales</taxon>
        <taxon>Veillonellaceae</taxon>
        <taxon>Megasphaera</taxon>
    </lineage>
</organism>
<dbReference type="InterPro" id="IPR006204">
    <property type="entry name" value="GHMP_kinase_N_dom"/>
</dbReference>
<name>A0A346B123_9FIRM</name>
<dbReference type="KEGG" id="meg:DKB62_09700"/>
<dbReference type="GO" id="GO:0050515">
    <property type="term" value="F:4-(cytidine 5'-diphospho)-2-C-methyl-D-erythritol kinase activity"/>
    <property type="evidence" value="ECO:0007669"/>
    <property type="project" value="UniProtKB-UniRule"/>
</dbReference>
<dbReference type="PANTHER" id="PTHR43527:SF2">
    <property type="entry name" value="4-DIPHOSPHOCYTIDYL-2-C-METHYL-D-ERYTHRITOL KINASE, CHLOROPLASTIC"/>
    <property type="match status" value="1"/>
</dbReference>
<comment type="function">
    <text evidence="9">Catalyzes the phosphorylation of the position 2 hydroxy group of 4-diphosphocytidyl-2C-methyl-D-erythritol.</text>
</comment>
<feature type="domain" description="GHMP kinase C-terminal" evidence="11">
    <location>
        <begin position="196"/>
        <end position="270"/>
    </location>
</feature>
<dbReference type="UniPathway" id="UPA00056">
    <property type="reaction ID" value="UER00094"/>
</dbReference>
<dbReference type="OrthoDB" id="9809438at2"/>
<dbReference type="EC" id="2.7.1.148" evidence="2 9"/>
<evidence type="ECO:0000256" key="1">
    <source>
        <dbReference type="ARBA" id="ARBA00009684"/>
    </source>
</evidence>
<dbReference type="InterPro" id="IPR014721">
    <property type="entry name" value="Ribsml_uS5_D2-typ_fold_subgr"/>
</dbReference>
<evidence type="ECO:0000313" key="13">
    <source>
        <dbReference type="Proteomes" id="UP000254337"/>
    </source>
</evidence>
<dbReference type="InterPro" id="IPR013750">
    <property type="entry name" value="GHMP_kinase_C_dom"/>
</dbReference>
<feature type="active site" evidence="9">
    <location>
        <position position="9"/>
    </location>
</feature>
<sequence>MIEEIGCGKINLALAITGRRDDGYHDIDTIFQSIGLHDVIRLEEADEFLLTCSNSALACDETNLAYKAYKALLPYRRGPKGVRIHIEKNIPVAAGLAGGSTDCAAVLRGLNRLWRLGLTTEELCRIGASIGADVPFCICGGTMRGRGIGEILTPLPPLPPRPVLIAHPPVPVYTGKAYSLFDTTPRLQGIAVDEAAKAVEAADFEGLEAHMGNTFEELVIPDVPMIESCRAMLRRQGLRPLMAGSGPTVFALVPPSASADDIYRAVAAEAKDRGIDVYISSLVEGNGEPYEENDGI</sequence>